<evidence type="ECO:0000313" key="3">
    <source>
        <dbReference type="Proteomes" id="UP001242045"/>
    </source>
</evidence>
<evidence type="ECO:0000256" key="1">
    <source>
        <dbReference type="SAM" id="MobiDB-lite"/>
    </source>
</evidence>
<organism evidence="2 3">
    <name type="scientific">Variovorax boronicumulans</name>
    <dbReference type="NCBI Taxonomy" id="436515"/>
    <lineage>
        <taxon>Bacteria</taxon>
        <taxon>Pseudomonadati</taxon>
        <taxon>Pseudomonadota</taxon>
        <taxon>Betaproteobacteria</taxon>
        <taxon>Burkholderiales</taxon>
        <taxon>Comamonadaceae</taxon>
        <taxon>Variovorax</taxon>
    </lineage>
</organism>
<sequence length="511" mass="57311">MIGTHADRSREPKRETDAVAKSTMIRRRNPVAGLLFLTCLSSIHAACNTRANWLESPSDGIKVLIGYEQDLGGRFASQPANGLDTPAFAPLLPQDIQAKDAQGILPNDQDKGVVSYYEPDGKDGWRICRKEDWFRRNEGTRPASIARTEKNQSRNTSLAPVLRSHVMGAARVYLYDSKGRIQETFAAAVYEPEKSERVTTDERQCFRFNDQNLLQLYVSATATNACPSGDPDPRDTWRRFRYGAFKNDRGHTENGSLWIQWHQGNEDGRWSESIVFRNSPKPSPERHGGNASVDSNKGVTQILGGFNIGLRDRSDGPALKYTDGSSKPIEYYFTKPPVPVSILDDVDQMYRHDRRRETQVLSGIKLIELYPAGAHQPLDRFYMAAGRTLRQEQYDDSGKLKRVINLGFVGLNKKDGGFYDEDLRGKVGLKLKGSKLLYRVWEYDAAGKASLIAIGWDAKFGSAAREEPLELAQLAFGSPDGTVGWKREDEFFKAFDFDPIASRAYPDPVAK</sequence>
<dbReference type="AlphaFoldDB" id="A0AAW8CW42"/>
<evidence type="ECO:0000313" key="2">
    <source>
        <dbReference type="EMBL" id="MDP9894669.1"/>
    </source>
</evidence>
<name>A0AAW8CW42_9BURK</name>
<dbReference type="EMBL" id="JAUSRD010000009">
    <property type="protein sequence ID" value="MDP9894669.1"/>
    <property type="molecule type" value="Genomic_DNA"/>
</dbReference>
<feature type="region of interest" description="Disordered" evidence="1">
    <location>
        <begin position="276"/>
        <end position="296"/>
    </location>
</feature>
<protein>
    <submittedName>
        <fullName evidence="2">Uncharacterized protein</fullName>
    </submittedName>
</protein>
<gene>
    <name evidence="2" type="ORF">J2W31_003793</name>
</gene>
<accession>A0AAW8CW42</accession>
<proteinExistence type="predicted"/>
<dbReference type="RefSeq" id="WP_307685687.1">
    <property type="nucleotide sequence ID" value="NZ_JAUSRD010000009.1"/>
</dbReference>
<comment type="caution">
    <text evidence="2">The sequence shown here is derived from an EMBL/GenBank/DDBJ whole genome shotgun (WGS) entry which is preliminary data.</text>
</comment>
<dbReference type="Proteomes" id="UP001242045">
    <property type="component" value="Unassembled WGS sequence"/>
</dbReference>
<reference evidence="2" key="1">
    <citation type="submission" date="2023-07" db="EMBL/GenBank/DDBJ databases">
        <title>Sorghum-associated microbial communities from plants grown in Nebraska, USA.</title>
        <authorList>
            <person name="Schachtman D."/>
        </authorList>
    </citation>
    <scope>NUCLEOTIDE SEQUENCE</scope>
    <source>
        <strain evidence="2">DS3754</strain>
    </source>
</reference>